<evidence type="ECO:0000256" key="6">
    <source>
        <dbReference type="ARBA" id="ARBA00023136"/>
    </source>
</evidence>
<gene>
    <name evidence="8" type="ORF">N5A92_17195</name>
</gene>
<dbReference type="EMBL" id="JAOCZP010000005">
    <property type="protein sequence ID" value="MCT7376771.1"/>
    <property type="molecule type" value="Genomic_DNA"/>
</dbReference>
<feature type="transmembrane region" description="Helical" evidence="7">
    <location>
        <begin position="122"/>
        <end position="138"/>
    </location>
</feature>
<evidence type="ECO:0000256" key="4">
    <source>
        <dbReference type="ARBA" id="ARBA00022692"/>
    </source>
</evidence>
<keyword evidence="9" id="KW-1185">Reference proteome</keyword>
<evidence type="ECO:0000256" key="2">
    <source>
        <dbReference type="ARBA" id="ARBA00022448"/>
    </source>
</evidence>
<reference evidence="8 9" key="1">
    <citation type="submission" date="2022-09" db="EMBL/GenBank/DDBJ databases">
        <title>Chelativorans salina sp. nov., a novel slightly halophilic bacterium isolated from a saline lake sediment enrichment.</title>
        <authorList>
            <person name="Gao L."/>
            <person name="Fang B.-Z."/>
            <person name="Li W.-J."/>
        </authorList>
    </citation>
    <scope>NUCLEOTIDE SEQUENCE [LARGE SCALE GENOMIC DNA]</scope>
    <source>
        <strain evidence="8 9">EGI FJ00035</strain>
    </source>
</reference>
<evidence type="ECO:0000256" key="3">
    <source>
        <dbReference type="ARBA" id="ARBA00022475"/>
    </source>
</evidence>
<feature type="transmembrane region" description="Helical" evidence="7">
    <location>
        <begin position="63"/>
        <end position="82"/>
    </location>
</feature>
<feature type="transmembrane region" description="Helical" evidence="7">
    <location>
        <begin position="266"/>
        <end position="289"/>
    </location>
</feature>
<feature type="transmembrane region" description="Helical" evidence="7">
    <location>
        <begin position="94"/>
        <end position="116"/>
    </location>
</feature>
<dbReference type="InterPro" id="IPR011701">
    <property type="entry name" value="MFS"/>
</dbReference>
<feature type="transmembrane region" description="Helical" evidence="7">
    <location>
        <begin position="21"/>
        <end position="43"/>
    </location>
</feature>
<proteinExistence type="predicted"/>
<keyword evidence="6 7" id="KW-0472">Membrane</keyword>
<evidence type="ECO:0000313" key="9">
    <source>
        <dbReference type="Proteomes" id="UP001320831"/>
    </source>
</evidence>
<dbReference type="Proteomes" id="UP001320831">
    <property type="component" value="Unassembled WGS sequence"/>
</dbReference>
<evidence type="ECO:0000313" key="8">
    <source>
        <dbReference type="EMBL" id="MCT7376771.1"/>
    </source>
</evidence>
<feature type="transmembrane region" description="Helical" evidence="7">
    <location>
        <begin position="301"/>
        <end position="318"/>
    </location>
</feature>
<keyword evidence="3" id="KW-1003">Cell membrane</keyword>
<keyword evidence="2" id="KW-0813">Transport</keyword>
<evidence type="ECO:0000256" key="1">
    <source>
        <dbReference type="ARBA" id="ARBA00004651"/>
    </source>
</evidence>
<accession>A0ABT2LQZ5</accession>
<dbReference type="Pfam" id="PF07690">
    <property type="entry name" value="MFS_1"/>
    <property type="match status" value="1"/>
</dbReference>
<feature type="transmembrane region" description="Helical" evidence="7">
    <location>
        <begin position="235"/>
        <end position="260"/>
    </location>
</feature>
<dbReference type="CDD" id="cd06173">
    <property type="entry name" value="MFS_MefA_like"/>
    <property type="match status" value="1"/>
</dbReference>
<comment type="caution">
    <text evidence="8">The sequence shown here is derived from an EMBL/GenBank/DDBJ whole genome shotgun (WGS) entry which is preliminary data.</text>
</comment>
<name>A0ABT2LQZ5_9HYPH</name>
<keyword evidence="5 7" id="KW-1133">Transmembrane helix</keyword>
<evidence type="ECO:0000256" key="7">
    <source>
        <dbReference type="SAM" id="Phobius"/>
    </source>
</evidence>
<organism evidence="8 9">
    <name type="scientific">Chelativorans salis</name>
    <dbReference type="NCBI Taxonomy" id="2978478"/>
    <lineage>
        <taxon>Bacteria</taxon>
        <taxon>Pseudomonadati</taxon>
        <taxon>Pseudomonadota</taxon>
        <taxon>Alphaproteobacteria</taxon>
        <taxon>Hyphomicrobiales</taxon>
        <taxon>Phyllobacteriaceae</taxon>
        <taxon>Chelativorans</taxon>
    </lineage>
</organism>
<keyword evidence="4 7" id="KW-0812">Transmembrane</keyword>
<feature type="transmembrane region" description="Helical" evidence="7">
    <location>
        <begin position="384"/>
        <end position="406"/>
    </location>
</feature>
<dbReference type="SUPFAM" id="SSF103473">
    <property type="entry name" value="MFS general substrate transporter"/>
    <property type="match status" value="1"/>
</dbReference>
<dbReference type="PANTHER" id="PTHR23513">
    <property type="entry name" value="INTEGRAL MEMBRANE EFFLUX PROTEIN-RELATED"/>
    <property type="match status" value="1"/>
</dbReference>
<sequence length="440" mass="46430">MIPRSGSNERRSGGMSGLRSWLVVFGNPGFPSLVAALFLGGFAIQIQTVAVGWQVYDLTGDPFQLGLVGLSQFAPALALVLFTGAVSDRLSRRLVMSTCLVMMAFVAGGLACLAWIGNRSTLPIFALILMFGAVRAFYNPARQSIVTNIVEPEHLPRALATNNSVHQIATICGPVAGGLIYGISPVAAYGVAFAFLLVAAVLITRLPRIRQQISRARRDWSEMIAGFRFIREKRIILGAISLDLFVVLLGGAIALLPVYARDVLDIGSVGLGLLRAAPALGAVMVGLFLIGHPITRNAGRIMFAAVAGFAVFTFVFALSKVVWLSVLCLILIGAFDVISVLIRSTLIQLHTPDDLRGRVNAVNQVFIGASNEVGGFRAGTTAALFGPVLAVAGGAVVALGICGVWYRAFPELREVAHLGKPTEDATPAAAAEPAPPPAHI</sequence>
<dbReference type="Gene3D" id="1.20.1250.20">
    <property type="entry name" value="MFS general substrate transporter like domains"/>
    <property type="match status" value="1"/>
</dbReference>
<protein>
    <submittedName>
        <fullName evidence="8">MFS transporter</fullName>
    </submittedName>
</protein>
<evidence type="ECO:0000256" key="5">
    <source>
        <dbReference type="ARBA" id="ARBA00022989"/>
    </source>
</evidence>
<feature type="transmembrane region" description="Helical" evidence="7">
    <location>
        <begin position="324"/>
        <end position="342"/>
    </location>
</feature>
<dbReference type="InterPro" id="IPR036259">
    <property type="entry name" value="MFS_trans_sf"/>
</dbReference>
<feature type="transmembrane region" description="Helical" evidence="7">
    <location>
        <begin position="159"/>
        <end position="181"/>
    </location>
</feature>
<dbReference type="PANTHER" id="PTHR23513:SF9">
    <property type="entry name" value="ENTEROBACTIN EXPORTER ENTS"/>
    <property type="match status" value="1"/>
</dbReference>
<comment type="subcellular location">
    <subcellularLocation>
        <location evidence="1">Cell membrane</location>
        <topology evidence="1">Multi-pass membrane protein</topology>
    </subcellularLocation>
</comment>
<feature type="transmembrane region" description="Helical" evidence="7">
    <location>
        <begin position="187"/>
        <end position="207"/>
    </location>
</feature>